<comment type="similarity">
    <text evidence="1">Belongs to the universal ribosomal protein uL1 family.</text>
</comment>
<dbReference type="CDD" id="cd00403">
    <property type="entry name" value="Ribosomal_L1"/>
    <property type="match status" value="1"/>
</dbReference>
<accession>A0A9W7DCE7</accession>
<dbReference type="InterPro" id="IPR002143">
    <property type="entry name" value="Ribosomal_uL1"/>
</dbReference>
<dbReference type="PANTHER" id="PTHR36427">
    <property type="entry name" value="54S RIBOSOMAL PROTEIN L1, MITOCHONDRIAL"/>
    <property type="match status" value="1"/>
</dbReference>
<dbReference type="PANTHER" id="PTHR36427:SF3">
    <property type="entry name" value="LARGE RIBOSOMAL SUBUNIT PROTEIN UL1M"/>
    <property type="match status" value="1"/>
</dbReference>
<dbReference type="Pfam" id="PF00687">
    <property type="entry name" value="Ribosomal_L1"/>
    <property type="match status" value="1"/>
</dbReference>
<reference evidence="5" key="1">
    <citation type="submission" date="2023-04" db="EMBL/GenBank/DDBJ databases">
        <title>Ambrosiozyma monospora NBRC 1965.</title>
        <authorList>
            <person name="Ichikawa N."/>
            <person name="Sato H."/>
            <person name="Tonouchi N."/>
        </authorList>
    </citation>
    <scope>NUCLEOTIDE SEQUENCE</scope>
    <source>
        <strain evidence="5">NBRC 1965</strain>
    </source>
</reference>
<evidence type="ECO:0000256" key="1">
    <source>
        <dbReference type="ARBA" id="ARBA00010531"/>
    </source>
</evidence>
<keyword evidence="3" id="KW-0687">Ribonucleoprotein</keyword>
<feature type="region of interest" description="Disordered" evidence="4">
    <location>
        <begin position="34"/>
        <end position="70"/>
    </location>
</feature>
<evidence type="ECO:0000313" key="5">
    <source>
        <dbReference type="EMBL" id="GMG19583.1"/>
    </source>
</evidence>
<dbReference type="AlphaFoldDB" id="A0A9W7DCE7"/>
<proteinExistence type="inferred from homology"/>
<gene>
    <name evidence="5" type="ORF">Amon01_000057700</name>
</gene>
<dbReference type="GO" id="GO:0005762">
    <property type="term" value="C:mitochondrial large ribosomal subunit"/>
    <property type="evidence" value="ECO:0007669"/>
    <property type="project" value="TreeGrafter"/>
</dbReference>
<dbReference type="InterPro" id="IPR016095">
    <property type="entry name" value="Ribosomal_uL1_3-a/b-sand"/>
</dbReference>
<dbReference type="GO" id="GO:0006412">
    <property type="term" value="P:translation"/>
    <property type="evidence" value="ECO:0007669"/>
    <property type="project" value="InterPro"/>
</dbReference>
<dbReference type="GO" id="GO:0003723">
    <property type="term" value="F:RNA binding"/>
    <property type="evidence" value="ECO:0007669"/>
    <property type="project" value="InterPro"/>
</dbReference>
<keyword evidence="2" id="KW-0689">Ribosomal protein</keyword>
<dbReference type="GO" id="GO:0003735">
    <property type="term" value="F:structural constituent of ribosome"/>
    <property type="evidence" value="ECO:0007669"/>
    <property type="project" value="InterPro"/>
</dbReference>
<dbReference type="PIRSF" id="PIRSF002155">
    <property type="entry name" value="Ribosomal_L1"/>
    <property type="match status" value="1"/>
</dbReference>
<protein>
    <submittedName>
        <fullName evidence="5">Unnamed protein product</fullName>
    </submittedName>
</protein>
<dbReference type="Gene3D" id="3.40.50.790">
    <property type="match status" value="1"/>
</dbReference>
<dbReference type="SUPFAM" id="SSF56808">
    <property type="entry name" value="Ribosomal protein L1"/>
    <property type="match status" value="1"/>
</dbReference>
<name>A0A9W7DCE7_AMBMO</name>
<evidence type="ECO:0000256" key="4">
    <source>
        <dbReference type="SAM" id="MobiDB-lite"/>
    </source>
</evidence>
<dbReference type="EMBL" id="BSXU01000158">
    <property type="protein sequence ID" value="GMG19583.1"/>
    <property type="molecule type" value="Genomic_DNA"/>
</dbReference>
<dbReference type="InterPro" id="IPR028364">
    <property type="entry name" value="Ribosomal_uL1/biogenesis"/>
</dbReference>
<evidence type="ECO:0000256" key="2">
    <source>
        <dbReference type="ARBA" id="ARBA00022980"/>
    </source>
</evidence>
<evidence type="ECO:0000313" key="6">
    <source>
        <dbReference type="Proteomes" id="UP001165063"/>
    </source>
</evidence>
<dbReference type="Gene3D" id="3.30.190.20">
    <property type="match status" value="1"/>
</dbReference>
<dbReference type="InterPro" id="IPR023674">
    <property type="entry name" value="Ribosomal_uL1-like"/>
</dbReference>
<dbReference type="OrthoDB" id="1747252at2759"/>
<dbReference type="Proteomes" id="UP001165063">
    <property type="component" value="Unassembled WGS sequence"/>
</dbReference>
<comment type="caution">
    <text evidence="5">The sequence shown here is derived from an EMBL/GenBank/DDBJ whole genome shotgun (WGS) entry which is preliminary data.</text>
</comment>
<evidence type="ECO:0000256" key="3">
    <source>
        <dbReference type="ARBA" id="ARBA00023274"/>
    </source>
</evidence>
<dbReference type="FunFam" id="3.40.50.790:FF:000001">
    <property type="entry name" value="50S ribosomal protein L1"/>
    <property type="match status" value="1"/>
</dbReference>
<organism evidence="5 6">
    <name type="scientific">Ambrosiozyma monospora</name>
    <name type="common">Yeast</name>
    <name type="synonym">Endomycopsis monosporus</name>
    <dbReference type="NCBI Taxonomy" id="43982"/>
    <lineage>
        <taxon>Eukaryota</taxon>
        <taxon>Fungi</taxon>
        <taxon>Dikarya</taxon>
        <taxon>Ascomycota</taxon>
        <taxon>Saccharomycotina</taxon>
        <taxon>Pichiomycetes</taxon>
        <taxon>Pichiales</taxon>
        <taxon>Pichiaceae</taxon>
        <taxon>Ambrosiozyma</taxon>
    </lineage>
</organism>
<feature type="compositionally biased region" description="Basic and acidic residues" evidence="4">
    <location>
        <begin position="46"/>
        <end position="61"/>
    </location>
</feature>
<sequence>MSLIRSAQKCQRLVFSQPQKFLLPLQRSTPFSTTSLVQAPKKGSKKAADAKKQLEKKQQRREARRKINAKKPAHMSPLFMEIPQALRYLRAAETGRPTNEAVLSVETAIFSERGVAPLQGAVRFPRALKETRICVLSLDPVQRQAALDAGASVVGDSKFIEDIANGTVELNFDKIIATTDIEPQLRKVARILGPKGLMPSAKRGTVSDDVAKLIGDTLGTQPFRERNGRVALTVARCDFNDEEVVKNIISTSKAIKESISNTKSKKPIIVGQTVLTTTHGPGIMINF</sequence>
<keyword evidence="6" id="KW-1185">Reference proteome</keyword>